<dbReference type="InterPro" id="IPR027417">
    <property type="entry name" value="P-loop_NTPase"/>
</dbReference>
<organism evidence="13 14">
    <name type="scientific">Methylobacterium bullatum</name>
    <dbReference type="NCBI Taxonomy" id="570505"/>
    <lineage>
        <taxon>Bacteria</taxon>
        <taxon>Pseudomonadati</taxon>
        <taxon>Pseudomonadota</taxon>
        <taxon>Alphaproteobacteria</taxon>
        <taxon>Hyphomicrobiales</taxon>
        <taxon>Methylobacteriaceae</taxon>
        <taxon>Methylobacterium</taxon>
    </lineage>
</organism>
<evidence type="ECO:0000256" key="10">
    <source>
        <dbReference type="ARBA" id="ARBA00044969"/>
    </source>
</evidence>
<evidence type="ECO:0000256" key="1">
    <source>
        <dbReference type="ARBA" id="ARBA00008428"/>
    </source>
</evidence>
<dbReference type="CDD" id="cd00984">
    <property type="entry name" value="DnaB_C"/>
    <property type="match status" value="1"/>
</dbReference>
<evidence type="ECO:0000313" key="13">
    <source>
        <dbReference type="EMBL" id="GJD41335.1"/>
    </source>
</evidence>
<dbReference type="GO" id="GO:0005829">
    <property type="term" value="C:cytosol"/>
    <property type="evidence" value="ECO:0007669"/>
    <property type="project" value="TreeGrafter"/>
</dbReference>
<dbReference type="InterPro" id="IPR007694">
    <property type="entry name" value="DNA_helicase_DnaB-like_C"/>
</dbReference>
<dbReference type="Gene3D" id="3.40.50.300">
    <property type="entry name" value="P-loop containing nucleotide triphosphate hydrolases"/>
    <property type="match status" value="1"/>
</dbReference>
<keyword evidence="5" id="KW-0378">Hydrolase</keyword>
<dbReference type="Pfam" id="PF00772">
    <property type="entry name" value="DnaB"/>
    <property type="match status" value="1"/>
</dbReference>
<keyword evidence="2" id="KW-0639">Primosome</keyword>
<accession>A0AAV4ZCS0</accession>
<dbReference type="EC" id="5.6.2.3" evidence="10"/>
<keyword evidence="4" id="KW-0547">Nucleotide-binding</keyword>
<dbReference type="GO" id="GO:0006269">
    <property type="term" value="P:DNA replication, synthesis of primer"/>
    <property type="evidence" value="ECO:0007669"/>
    <property type="project" value="UniProtKB-KW"/>
</dbReference>
<evidence type="ECO:0000256" key="11">
    <source>
        <dbReference type="ARBA" id="ARBA00048954"/>
    </source>
</evidence>
<dbReference type="GO" id="GO:1990077">
    <property type="term" value="C:primosome complex"/>
    <property type="evidence" value="ECO:0007669"/>
    <property type="project" value="UniProtKB-KW"/>
</dbReference>
<evidence type="ECO:0000313" key="14">
    <source>
        <dbReference type="Proteomes" id="UP001055307"/>
    </source>
</evidence>
<comment type="catalytic activity">
    <reaction evidence="11">
        <text>ATP + H2O = ADP + phosphate + H(+)</text>
        <dbReference type="Rhea" id="RHEA:13065"/>
        <dbReference type="ChEBI" id="CHEBI:15377"/>
        <dbReference type="ChEBI" id="CHEBI:15378"/>
        <dbReference type="ChEBI" id="CHEBI:30616"/>
        <dbReference type="ChEBI" id="CHEBI:43474"/>
        <dbReference type="ChEBI" id="CHEBI:456216"/>
        <dbReference type="EC" id="5.6.2.3"/>
    </reaction>
</comment>
<evidence type="ECO:0000256" key="7">
    <source>
        <dbReference type="ARBA" id="ARBA00022840"/>
    </source>
</evidence>
<evidence type="ECO:0000256" key="9">
    <source>
        <dbReference type="ARBA" id="ARBA00023235"/>
    </source>
</evidence>
<keyword evidence="9" id="KW-0413">Isomerase</keyword>
<keyword evidence="8" id="KW-0238">DNA-binding</keyword>
<evidence type="ECO:0000256" key="2">
    <source>
        <dbReference type="ARBA" id="ARBA00022515"/>
    </source>
</evidence>
<evidence type="ECO:0000259" key="12">
    <source>
        <dbReference type="PROSITE" id="PS51199"/>
    </source>
</evidence>
<comment type="caution">
    <text evidence="13">The sequence shown here is derived from an EMBL/GenBank/DDBJ whole genome shotgun (WGS) entry which is preliminary data.</text>
</comment>
<keyword evidence="6 13" id="KW-0347">Helicase</keyword>
<reference evidence="13" key="2">
    <citation type="submission" date="2021-08" db="EMBL/GenBank/DDBJ databases">
        <authorList>
            <person name="Tani A."/>
            <person name="Ola A."/>
            <person name="Ogura Y."/>
            <person name="Katsura K."/>
            <person name="Hayashi T."/>
        </authorList>
    </citation>
    <scope>NUCLEOTIDE SEQUENCE</scope>
    <source>
        <strain evidence="13">DSM 21893</strain>
    </source>
</reference>
<evidence type="ECO:0000256" key="4">
    <source>
        <dbReference type="ARBA" id="ARBA00022741"/>
    </source>
</evidence>
<evidence type="ECO:0000256" key="6">
    <source>
        <dbReference type="ARBA" id="ARBA00022806"/>
    </source>
</evidence>
<dbReference type="SUPFAM" id="SSF52540">
    <property type="entry name" value="P-loop containing nucleoside triphosphate hydrolases"/>
    <property type="match status" value="1"/>
</dbReference>
<dbReference type="GO" id="GO:0016787">
    <property type="term" value="F:hydrolase activity"/>
    <property type="evidence" value="ECO:0007669"/>
    <property type="project" value="UniProtKB-KW"/>
</dbReference>
<dbReference type="PANTHER" id="PTHR30153">
    <property type="entry name" value="REPLICATIVE DNA HELICASE DNAB"/>
    <property type="match status" value="1"/>
</dbReference>
<evidence type="ECO:0000256" key="5">
    <source>
        <dbReference type="ARBA" id="ARBA00022801"/>
    </source>
</evidence>
<dbReference type="Pfam" id="PF03796">
    <property type="entry name" value="DnaB_C"/>
    <property type="match status" value="1"/>
</dbReference>
<reference evidence="13" key="1">
    <citation type="journal article" date="2016" name="Front. Microbiol.">
        <title>Genome Sequence of the Piezophilic, Mesophilic Sulfate-Reducing Bacterium Desulfovibrio indicus J2T.</title>
        <authorList>
            <person name="Cao J."/>
            <person name="Maignien L."/>
            <person name="Shao Z."/>
            <person name="Alain K."/>
            <person name="Jebbar M."/>
        </authorList>
    </citation>
    <scope>NUCLEOTIDE SEQUENCE</scope>
    <source>
        <strain evidence="13">DSM 21893</strain>
    </source>
</reference>
<keyword evidence="3" id="KW-0235">DNA replication</keyword>
<evidence type="ECO:0000256" key="8">
    <source>
        <dbReference type="ARBA" id="ARBA00023125"/>
    </source>
</evidence>
<dbReference type="GO" id="GO:0005524">
    <property type="term" value="F:ATP binding"/>
    <property type="evidence" value="ECO:0007669"/>
    <property type="project" value="UniProtKB-KW"/>
</dbReference>
<evidence type="ECO:0000256" key="3">
    <source>
        <dbReference type="ARBA" id="ARBA00022705"/>
    </source>
</evidence>
<dbReference type="PANTHER" id="PTHR30153:SF2">
    <property type="entry name" value="REPLICATIVE DNA HELICASE"/>
    <property type="match status" value="1"/>
</dbReference>
<dbReference type="EMBL" id="BPQF01000019">
    <property type="protein sequence ID" value="GJD41335.1"/>
    <property type="molecule type" value="Genomic_DNA"/>
</dbReference>
<dbReference type="GO" id="GO:0003677">
    <property type="term" value="F:DNA binding"/>
    <property type="evidence" value="ECO:0007669"/>
    <property type="project" value="UniProtKB-KW"/>
</dbReference>
<dbReference type="InterPro" id="IPR007693">
    <property type="entry name" value="DNA_helicase_DnaB-like_N"/>
</dbReference>
<keyword evidence="14" id="KW-1185">Reference proteome</keyword>
<comment type="similarity">
    <text evidence="1">Belongs to the helicase family. DnaB subfamily.</text>
</comment>
<feature type="domain" description="SF4 helicase" evidence="12">
    <location>
        <begin position="182"/>
        <end position="470"/>
    </location>
</feature>
<protein>
    <recommendedName>
        <fullName evidence="10">DNA 5'-3' helicase</fullName>
        <ecNumber evidence="10">5.6.2.3</ecNumber>
    </recommendedName>
</protein>
<dbReference type="InterPro" id="IPR016136">
    <property type="entry name" value="DNA_helicase_N/primase_C"/>
</dbReference>
<sequence length="470" mass="50973">MSGYAHPGAEAPPNAIEAEQGLIGAVLHNPDILDRVREYVRAEDFAEDVNRHIFETMCQRRDVGETIDFKLMKAVLGDADLGGATVGQYLGRLVAEATTVSGAPGYARLIAHAAQMRRVLETCQAGTAAMMAGAVASPADYAAQMIEDLDEVATSALSAGLRRTSIGQSVQSVITRVDNARAGRVITGAPYGLPSLDRATLGMRENQLIILAGRPGMGKTATAIHIGMSSARTAGAVGFVSLEMGADELAERVLASAAYNPREIDEISYRSIAEARGLSRIAMERLRRAADECADIPLWIEQQPGLTISQISARARQMKMRAERMGMPFAALVVDHIGLIRPSKRYAGNRVQEITEISAALKGLAKELGSPVVALSQLNRSVESREDKRPVLSDLRDSGSIEQDADVVIGLFREAYYLERKVERTDEETDRLCHRRNVLEIEILKQRSGPTVRIDCFCDIACNVLAEMAQ</sequence>
<dbReference type="InterPro" id="IPR036185">
    <property type="entry name" value="DNA_heli_DnaB-like_N_sf"/>
</dbReference>
<dbReference type="RefSeq" id="WP_192215640.1">
    <property type="nucleotide sequence ID" value="NZ_BPQF01000019.1"/>
</dbReference>
<dbReference type="PROSITE" id="PS51199">
    <property type="entry name" value="SF4_HELICASE"/>
    <property type="match status" value="1"/>
</dbReference>
<dbReference type="SUPFAM" id="SSF48024">
    <property type="entry name" value="N-terminal domain of DnaB helicase"/>
    <property type="match status" value="1"/>
</dbReference>
<dbReference type="Gene3D" id="1.10.860.10">
    <property type="entry name" value="DNAb Helicase, Chain A"/>
    <property type="match status" value="1"/>
</dbReference>
<dbReference type="AlphaFoldDB" id="A0AAV4ZCS0"/>
<dbReference type="GO" id="GO:0043139">
    <property type="term" value="F:5'-3' DNA helicase activity"/>
    <property type="evidence" value="ECO:0007669"/>
    <property type="project" value="UniProtKB-EC"/>
</dbReference>
<name>A0AAV4ZCS0_9HYPH</name>
<gene>
    <name evidence="13" type="primary">dnaC_3</name>
    <name evidence="13" type="ORF">OICFNHDK_3818</name>
</gene>
<keyword evidence="7" id="KW-0067">ATP-binding</keyword>
<proteinExistence type="inferred from homology"/>
<dbReference type="Proteomes" id="UP001055307">
    <property type="component" value="Unassembled WGS sequence"/>
</dbReference>